<organism evidence="1 2">
    <name type="scientific">Babesia microti (strain RI)</name>
    <dbReference type="NCBI Taxonomy" id="1133968"/>
    <lineage>
        <taxon>Eukaryota</taxon>
        <taxon>Sar</taxon>
        <taxon>Alveolata</taxon>
        <taxon>Apicomplexa</taxon>
        <taxon>Aconoidasida</taxon>
        <taxon>Piroplasmida</taxon>
        <taxon>Babesiidae</taxon>
        <taxon>Babesia</taxon>
    </lineage>
</organism>
<dbReference type="AlphaFoldDB" id="A0A1R4AAI4"/>
<dbReference type="VEuPathDB" id="PiroplasmaDB:BMR1_02g02607"/>
<dbReference type="Proteomes" id="UP000002899">
    <property type="component" value="Chromosome II"/>
</dbReference>
<reference evidence="1 2" key="2">
    <citation type="journal article" date="2013" name="PLoS ONE">
        <title>Whole genome mapping and re-organization of the nuclear and mitochondrial genomes of Babesia microti isolates.</title>
        <authorList>
            <person name="Cornillot E."/>
            <person name="Dassouli A."/>
            <person name="Garg A."/>
            <person name="Pachikara N."/>
            <person name="Randazzo S."/>
            <person name="Depoix D."/>
            <person name="Carcy B."/>
            <person name="Delbecq S."/>
            <person name="Frutos R."/>
            <person name="Silva J.C."/>
            <person name="Sutton R."/>
            <person name="Krause P.J."/>
            <person name="Mamoun C.B."/>
        </authorList>
    </citation>
    <scope>NUCLEOTIDE SEQUENCE [LARGE SCALE GENOMIC DNA]</scope>
    <source>
        <strain evidence="1 2">RI</strain>
    </source>
</reference>
<dbReference type="GeneID" id="33043653"/>
<reference evidence="1 2" key="3">
    <citation type="journal article" date="2016" name="Sci. Rep.">
        <title>Genome-wide diversity and gene expression profiling of Babesia microti isolates identify polymorphic genes that mediate host-pathogen interactions.</title>
        <authorList>
            <person name="Silva J.C."/>
            <person name="Cornillot E."/>
            <person name="McCracken C."/>
            <person name="Usmani-Brown S."/>
            <person name="Dwivedi A."/>
            <person name="Ifeonu O.O."/>
            <person name="Crabtree J."/>
            <person name="Gotia H.T."/>
            <person name="Virji A.Z."/>
            <person name="Reynes C."/>
            <person name="Colinge J."/>
            <person name="Kumar V."/>
            <person name="Lawres L."/>
            <person name="Pazzi J.E."/>
            <person name="Pablo J.V."/>
            <person name="Hung C."/>
            <person name="Brancato J."/>
            <person name="Kumari P."/>
            <person name="Orvis J."/>
            <person name="Tretina K."/>
            <person name="Chibucos M."/>
            <person name="Ott S."/>
            <person name="Sadzewicz L."/>
            <person name="Sengamalay N."/>
            <person name="Shetty A.C."/>
            <person name="Su Q."/>
            <person name="Tallon L."/>
            <person name="Fraser C.M."/>
            <person name="Frutos R."/>
            <person name="Molina D.M."/>
            <person name="Krause P.J."/>
            <person name="Ben Mamoun C."/>
        </authorList>
    </citation>
    <scope>NUCLEOTIDE SEQUENCE [LARGE SCALE GENOMIC DNA]</scope>
    <source>
        <strain evidence="1 2">RI</strain>
    </source>
</reference>
<dbReference type="EMBL" id="FO082872">
    <property type="protein sequence ID" value="SJK86016.1"/>
    <property type="molecule type" value="Genomic_DNA"/>
</dbReference>
<dbReference type="OrthoDB" id="382784at2759"/>
<dbReference type="KEGG" id="bmic:BMR1_02g02607"/>
<sequence length="55" mass="6029">MSYGCGSVMLPILGRVINTAMIFEATYLTYDLFLTPTYKKISKSLQTMNGDAATS</sequence>
<evidence type="ECO:0000313" key="2">
    <source>
        <dbReference type="Proteomes" id="UP000002899"/>
    </source>
</evidence>
<evidence type="ECO:0000313" key="1">
    <source>
        <dbReference type="EMBL" id="SJK86016.1"/>
    </source>
</evidence>
<accession>A0A1R4AAI4</accession>
<protein>
    <submittedName>
        <fullName evidence="1">Uncharacterized protein</fullName>
    </submittedName>
</protein>
<reference evidence="1 2" key="1">
    <citation type="journal article" date="2012" name="Nucleic Acids Res.">
        <title>Sequencing of the smallest Apicomplexan genome from the human pathogen Babesia microti.</title>
        <authorList>
            <person name="Cornillot E."/>
            <person name="Hadj-Kaddour K."/>
            <person name="Dassouli A."/>
            <person name="Noel B."/>
            <person name="Ranwez V."/>
            <person name="Vacherie B."/>
            <person name="Augagneur Y."/>
            <person name="Bres V."/>
            <person name="Duclos A."/>
            <person name="Randazzo S."/>
            <person name="Carcy B."/>
            <person name="Debierre-Grockiego F."/>
            <person name="Delbecq S."/>
            <person name="Moubri-Menage K."/>
            <person name="Shams-Eldin H."/>
            <person name="Usmani-Brown S."/>
            <person name="Bringaud F."/>
            <person name="Wincker P."/>
            <person name="Vivares C.P."/>
            <person name="Schwarz R.T."/>
            <person name="Schetters T.P."/>
            <person name="Krause P.J."/>
            <person name="Gorenflot A."/>
            <person name="Berry V."/>
            <person name="Barbe V."/>
            <person name="Ben Mamoun C."/>
        </authorList>
    </citation>
    <scope>NUCLEOTIDE SEQUENCE [LARGE SCALE GENOMIC DNA]</scope>
    <source>
        <strain evidence="1 2">RI</strain>
    </source>
</reference>
<dbReference type="RefSeq" id="XP_021338215.1">
    <property type="nucleotide sequence ID" value="XM_021481591.1"/>
</dbReference>
<keyword evidence="2" id="KW-1185">Reference proteome</keyword>
<name>A0A1R4AAI4_BABMR</name>
<proteinExistence type="predicted"/>